<organism evidence="1 2">
    <name type="scientific">Pseudoalteromonas aliena SW19</name>
    <dbReference type="NCBI Taxonomy" id="1314866"/>
    <lineage>
        <taxon>Bacteria</taxon>
        <taxon>Pseudomonadati</taxon>
        <taxon>Pseudomonadota</taxon>
        <taxon>Gammaproteobacteria</taxon>
        <taxon>Alteromonadales</taxon>
        <taxon>Pseudoalteromonadaceae</taxon>
        <taxon>Pseudoalteromonas</taxon>
    </lineage>
</organism>
<evidence type="ECO:0000313" key="2">
    <source>
        <dbReference type="Proteomes" id="UP000648482"/>
    </source>
</evidence>
<comment type="caution">
    <text evidence="1">The sequence shown here is derived from an EMBL/GenBank/DDBJ whole genome shotgun (WGS) entry which is preliminary data.</text>
</comment>
<sequence length="83" mass="9117">MNNEKNIIDNLSDLESFLLKVESGSLGLKGVAGVGMATNNNDGSRFVAVFDDQQKLLLARTITEDVFQMGHDLVRNGVTRKHL</sequence>
<evidence type="ECO:0000313" key="1">
    <source>
        <dbReference type="EMBL" id="MBE0357897.1"/>
    </source>
</evidence>
<gene>
    <name evidence="1" type="ORF">PALI_a3211</name>
</gene>
<accession>A0ABR9DUH8</accession>
<dbReference type="Proteomes" id="UP000648482">
    <property type="component" value="Unassembled WGS sequence"/>
</dbReference>
<dbReference type="EMBL" id="AQGU01000018">
    <property type="protein sequence ID" value="MBE0357897.1"/>
    <property type="molecule type" value="Genomic_DNA"/>
</dbReference>
<proteinExistence type="predicted"/>
<keyword evidence="2" id="KW-1185">Reference proteome</keyword>
<reference evidence="1 2" key="1">
    <citation type="submission" date="2015-06" db="EMBL/GenBank/DDBJ databases">
        <title>Genome sequence of Pseudoalteromonas aliena.</title>
        <authorList>
            <person name="Xie B.-B."/>
            <person name="Rong J.-C."/>
            <person name="Qin Q.-L."/>
            <person name="Zhang Y.-Z."/>
        </authorList>
    </citation>
    <scope>NUCLEOTIDE SEQUENCE [LARGE SCALE GENOMIC DNA]</scope>
    <source>
        <strain evidence="1 2">SW19</strain>
    </source>
</reference>
<protein>
    <submittedName>
        <fullName evidence="1">Uncharacterized protein</fullName>
    </submittedName>
</protein>
<name>A0ABR9DUH8_9GAMM</name>
<dbReference type="RefSeq" id="WP_193154499.1">
    <property type="nucleotide sequence ID" value="NZ_AQGU01000018.1"/>
</dbReference>